<feature type="domain" description="Hydrogen maturase F tetramerization" evidence="5">
    <location>
        <begin position="284"/>
        <end position="399"/>
    </location>
</feature>
<reference evidence="6 7" key="1">
    <citation type="submission" date="2020-07" db="EMBL/GenBank/DDBJ databases">
        <title>Vallitalea guaymasensis genome.</title>
        <authorList>
            <person name="Postec A."/>
        </authorList>
    </citation>
    <scope>NUCLEOTIDE SEQUENCE [LARGE SCALE GENOMIC DNA]</scope>
    <source>
        <strain evidence="6 7">Ra1766G1</strain>
    </source>
</reference>
<evidence type="ECO:0000256" key="1">
    <source>
        <dbReference type="ARBA" id="ARBA00022741"/>
    </source>
</evidence>
<name>A0A8J8SE42_9FIRM</name>
<evidence type="ECO:0000259" key="3">
    <source>
        <dbReference type="Pfam" id="PF01926"/>
    </source>
</evidence>
<dbReference type="AlphaFoldDB" id="A0A8J8SE42"/>
<sequence length="417" mass="46218">MSLNRTPRGDRVHIALFGKRNAGKSSIINAITNQDIALVSSVKGTTTDPVYKAMEILPIGPVVIIDTAGLDDEGELGELRKKKTLDVLNKTDLAILTIDAESGITDFEKGILKSIKDKKIPVAGVVNKTDIKNISKDELKSMEKELSLKLIPVSAIENKGIEELKNEIIRLLPDNDKGHELVGDIIESGDFVVLVVPIDTAAPKGRLILPQQQVIRDILDNDAISIVTKEYKIKETLENIGKKPKIVITDSQVFERVSKDTPDNIMLTSFSILFARYKGDLIKLIEGAKKLESLKDGDKVLIAEGCTHHRQSDDIGTVKIPRWIKEYTGKDIEFEFSSGFKYPNNLKDYSLIVHCGGCMLNRREVQHRIKVALDNNIPIVNYGVLIAYVKGILERVTEPFPIANKMLKDAKSSLSNS</sequence>
<dbReference type="InterPro" id="IPR006073">
    <property type="entry name" value="GTP-bd"/>
</dbReference>
<dbReference type="InterPro" id="IPR027417">
    <property type="entry name" value="P-loop_NTPase"/>
</dbReference>
<dbReference type="GO" id="GO:0005525">
    <property type="term" value="F:GTP binding"/>
    <property type="evidence" value="ECO:0007669"/>
    <property type="project" value="UniProtKB-KW"/>
</dbReference>
<evidence type="ECO:0000259" key="4">
    <source>
        <dbReference type="Pfam" id="PF18128"/>
    </source>
</evidence>
<evidence type="ECO:0000313" key="6">
    <source>
        <dbReference type="EMBL" id="QUH31538.1"/>
    </source>
</evidence>
<dbReference type="InterPro" id="IPR023873">
    <property type="entry name" value="FeFe-hyd_GTPase_HydF"/>
</dbReference>
<dbReference type="PANTHER" id="PTHR42714">
    <property type="entry name" value="TRNA MODIFICATION GTPASE GTPBP3"/>
    <property type="match status" value="1"/>
</dbReference>
<dbReference type="EMBL" id="CP058561">
    <property type="protein sequence ID" value="QUH31538.1"/>
    <property type="molecule type" value="Genomic_DNA"/>
</dbReference>
<dbReference type="NCBIfam" id="TIGR00231">
    <property type="entry name" value="small_GTP"/>
    <property type="match status" value="1"/>
</dbReference>
<dbReference type="Pfam" id="PF18128">
    <property type="entry name" value="HydF_dimer"/>
    <property type="match status" value="1"/>
</dbReference>
<dbReference type="RefSeq" id="WP_212691531.1">
    <property type="nucleotide sequence ID" value="NZ_CP058561.1"/>
</dbReference>
<dbReference type="InterPro" id="IPR041606">
    <property type="entry name" value="HydF_dimer"/>
</dbReference>
<dbReference type="Gene3D" id="3.40.50.300">
    <property type="entry name" value="P-loop containing nucleotide triphosphate hydrolases"/>
    <property type="match status" value="1"/>
</dbReference>
<dbReference type="InterPro" id="IPR040644">
    <property type="entry name" value="HydF_tetramer"/>
</dbReference>
<dbReference type="GO" id="GO:0030488">
    <property type="term" value="P:tRNA methylation"/>
    <property type="evidence" value="ECO:0007669"/>
    <property type="project" value="TreeGrafter"/>
</dbReference>
<dbReference type="InterPro" id="IPR005225">
    <property type="entry name" value="Small_GTP-bd"/>
</dbReference>
<feature type="domain" description="Hydrogen maturase F dimerization" evidence="4">
    <location>
        <begin position="181"/>
        <end position="279"/>
    </location>
</feature>
<dbReference type="GO" id="GO:0005737">
    <property type="term" value="C:cytoplasm"/>
    <property type="evidence" value="ECO:0007669"/>
    <property type="project" value="TreeGrafter"/>
</dbReference>
<keyword evidence="2" id="KW-0342">GTP-binding</keyword>
<gene>
    <name evidence="6" type="primary">hydF</name>
    <name evidence="6" type="ORF">HYG85_22450</name>
</gene>
<dbReference type="Proteomes" id="UP000677305">
    <property type="component" value="Chromosome"/>
</dbReference>
<proteinExistence type="predicted"/>
<dbReference type="CDD" id="cd00880">
    <property type="entry name" value="Era_like"/>
    <property type="match status" value="1"/>
</dbReference>
<keyword evidence="7" id="KW-1185">Reference proteome</keyword>
<protein>
    <submittedName>
        <fullName evidence="6">[FeFe] hydrogenase H-cluster maturation GTPase HydF</fullName>
    </submittedName>
</protein>
<dbReference type="GO" id="GO:0002098">
    <property type="term" value="P:tRNA wobble uridine modification"/>
    <property type="evidence" value="ECO:0007669"/>
    <property type="project" value="TreeGrafter"/>
</dbReference>
<accession>A0A8J8SE42</accession>
<dbReference type="Pfam" id="PF01926">
    <property type="entry name" value="MMR_HSR1"/>
    <property type="match status" value="1"/>
</dbReference>
<keyword evidence="1" id="KW-0547">Nucleotide-binding</keyword>
<dbReference type="FunFam" id="3.40.50.300:FF:002325">
    <property type="entry name" value="Hydrogenase maturation GTPase HydF"/>
    <property type="match status" value="1"/>
</dbReference>
<organism evidence="6 7">
    <name type="scientific">Vallitalea guaymasensis</name>
    <dbReference type="NCBI Taxonomy" id="1185412"/>
    <lineage>
        <taxon>Bacteria</taxon>
        <taxon>Bacillati</taxon>
        <taxon>Bacillota</taxon>
        <taxon>Clostridia</taxon>
        <taxon>Lachnospirales</taxon>
        <taxon>Vallitaleaceae</taxon>
        <taxon>Vallitalea</taxon>
    </lineage>
</organism>
<dbReference type="SUPFAM" id="SSF52540">
    <property type="entry name" value="P-loop containing nucleoside triphosphate hydrolases"/>
    <property type="match status" value="1"/>
</dbReference>
<feature type="domain" description="G" evidence="3">
    <location>
        <begin position="13"/>
        <end position="128"/>
    </location>
</feature>
<dbReference type="KEGG" id="vgu:HYG85_22450"/>
<dbReference type="FunFam" id="3.40.50.11420:FF:000001">
    <property type="entry name" value="Hydrogenase maturation GTPase HydF"/>
    <property type="match status" value="1"/>
</dbReference>
<dbReference type="PANTHER" id="PTHR42714:SF6">
    <property type="entry name" value="TRANSLATION INITIATION FACTOR IF-2"/>
    <property type="match status" value="1"/>
</dbReference>
<evidence type="ECO:0000313" key="7">
    <source>
        <dbReference type="Proteomes" id="UP000677305"/>
    </source>
</evidence>
<dbReference type="Gene3D" id="3.40.50.11420">
    <property type="match status" value="1"/>
</dbReference>
<dbReference type="Gene3D" id="3.40.50.11410">
    <property type="match status" value="1"/>
</dbReference>
<dbReference type="PRINTS" id="PR00326">
    <property type="entry name" value="GTP1OBG"/>
</dbReference>
<evidence type="ECO:0000259" key="5">
    <source>
        <dbReference type="Pfam" id="PF18133"/>
    </source>
</evidence>
<dbReference type="NCBIfam" id="TIGR03918">
    <property type="entry name" value="GTP_HydF"/>
    <property type="match status" value="1"/>
</dbReference>
<dbReference type="Pfam" id="PF18133">
    <property type="entry name" value="HydF_tetramer"/>
    <property type="match status" value="1"/>
</dbReference>
<evidence type="ECO:0000256" key="2">
    <source>
        <dbReference type="ARBA" id="ARBA00023134"/>
    </source>
</evidence>